<keyword evidence="3" id="KW-1185">Reference proteome</keyword>
<name>A0AAD1MZ49_MYCMB</name>
<feature type="region of interest" description="Disordered" evidence="1">
    <location>
        <begin position="21"/>
        <end position="46"/>
    </location>
</feature>
<feature type="compositionally biased region" description="Polar residues" evidence="1">
    <location>
        <begin position="75"/>
        <end position="84"/>
    </location>
</feature>
<evidence type="ECO:0000256" key="1">
    <source>
        <dbReference type="SAM" id="MobiDB-lite"/>
    </source>
</evidence>
<organism evidence="2 3">
    <name type="scientific">Mycolicibacterium monacense</name>
    <name type="common">Mycobacterium monacense</name>
    <dbReference type="NCBI Taxonomy" id="85693"/>
    <lineage>
        <taxon>Bacteria</taxon>
        <taxon>Bacillati</taxon>
        <taxon>Actinomycetota</taxon>
        <taxon>Actinomycetes</taxon>
        <taxon>Mycobacteriales</taxon>
        <taxon>Mycobacteriaceae</taxon>
        <taxon>Mycolicibacterium</taxon>
    </lineage>
</organism>
<dbReference type="EMBL" id="AP022617">
    <property type="protein sequence ID" value="BBZ60577.1"/>
    <property type="molecule type" value="Genomic_DNA"/>
</dbReference>
<sequence length="84" mass="9048">MADVLADVLADELVDAVSVSEPHAASVTTNDAAQVTSATEEGRRSEFTVVTVQPHRIPADGRPSVMFGCRPRVQPPSQRNVSYR</sequence>
<dbReference type="AlphaFoldDB" id="A0AAD1MZ49"/>
<accession>A0AAD1MZ49</accession>
<proteinExistence type="predicted"/>
<reference evidence="2 3" key="1">
    <citation type="journal article" date="2019" name="Emerg. Microbes Infect.">
        <title>Comprehensive subspecies identification of 175 nontuberculous mycobacteria species based on 7547 genomic profiles.</title>
        <authorList>
            <person name="Matsumoto Y."/>
            <person name="Kinjo T."/>
            <person name="Motooka D."/>
            <person name="Nabeya D."/>
            <person name="Jung N."/>
            <person name="Uechi K."/>
            <person name="Horii T."/>
            <person name="Iida T."/>
            <person name="Fujita J."/>
            <person name="Nakamura S."/>
        </authorList>
    </citation>
    <scope>NUCLEOTIDE SEQUENCE [LARGE SCALE GENOMIC DNA]</scope>
    <source>
        <strain evidence="2 3">JCM 15658</strain>
    </source>
</reference>
<dbReference type="Proteomes" id="UP000466039">
    <property type="component" value="Chromosome"/>
</dbReference>
<feature type="region of interest" description="Disordered" evidence="1">
    <location>
        <begin position="61"/>
        <end position="84"/>
    </location>
</feature>
<evidence type="ECO:0000313" key="2">
    <source>
        <dbReference type="EMBL" id="BBZ60577.1"/>
    </source>
</evidence>
<protein>
    <submittedName>
        <fullName evidence="2">Uncharacterized protein</fullName>
    </submittedName>
</protein>
<feature type="compositionally biased region" description="Polar residues" evidence="1">
    <location>
        <begin position="26"/>
        <end position="39"/>
    </location>
</feature>
<gene>
    <name evidence="2" type="ORF">MMON_18780</name>
</gene>
<evidence type="ECO:0000313" key="3">
    <source>
        <dbReference type="Proteomes" id="UP000466039"/>
    </source>
</evidence>